<evidence type="ECO:0000313" key="1">
    <source>
        <dbReference type="EMBL" id="CAL1266584.1"/>
    </source>
</evidence>
<name>A0AAV1Z503_9ARAC</name>
<comment type="caution">
    <text evidence="1">The sequence shown here is derived from an EMBL/GenBank/DDBJ whole genome shotgun (WGS) entry which is preliminary data.</text>
</comment>
<dbReference type="AlphaFoldDB" id="A0AAV1Z503"/>
<protein>
    <submittedName>
        <fullName evidence="1">Uncharacterized protein</fullName>
    </submittedName>
</protein>
<sequence length="51" mass="6172">MYMVSIKLFFIGHNIDSLNDLYFFRKQDQFLAVEFFGELAVVYLRWKFLSA</sequence>
<reference evidence="1 2" key="1">
    <citation type="submission" date="2024-04" db="EMBL/GenBank/DDBJ databases">
        <authorList>
            <person name="Rising A."/>
            <person name="Reimegard J."/>
            <person name="Sonavane S."/>
            <person name="Akerstrom W."/>
            <person name="Nylinder S."/>
            <person name="Hedman E."/>
            <person name="Kallberg Y."/>
        </authorList>
    </citation>
    <scope>NUCLEOTIDE SEQUENCE [LARGE SCALE GENOMIC DNA]</scope>
</reference>
<dbReference type="Proteomes" id="UP001497382">
    <property type="component" value="Unassembled WGS sequence"/>
</dbReference>
<dbReference type="EMBL" id="CAXIEN010000024">
    <property type="protein sequence ID" value="CAL1266584.1"/>
    <property type="molecule type" value="Genomic_DNA"/>
</dbReference>
<keyword evidence="2" id="KW-1185">Reference proteome</keyword>
<feature type="non-terminal residue" evidence="1">
    <location>
        <position position="51"/>
    </location>
</feature>
<gene>
    <name evidence="1" type="ORF">LARSCL_LOCUS3176</name>
</gene>
<evidence type="ECO:0000313" key="2">
    <source>
        <dbReference type="Proteomes" id="UP001497382"/>
    </source>
</evidence>
<proteinExistence type="predicted"/>
<organism evidence="1 2">
    <name type="scientific">Larinioides sclopetarius</name>
    <dbReference type="NCBI Taxonomy" id="280406"/>
    <lineage>
        <taxon>Eukaryota</taxon>
        <taxon>Metazoa</taxon>
        <taxon>Ecdysozoa</taxon>
        <taxon>Arthropoda</taxon>
        <taxon>Chelicerata</taxon>
        <taxon>Arachnida</taxon>
        <taxon>Araneae</taxon>
        <taxon>Araneomorphae</taxon>
        <taxon>Entelegynae</taxon>
        <taxon>Araneoidea</taxon>
        <taxon>Araneidae</taxon>
        <taxon>Larinioides</taxon>
    </lineage>
</organism>
<accession>A0AAV1Z503</accession>